<organism evidence="1 2">
    <name type="scientific">Kribbella kalugense</name>
    <dbReference type="NCBI Taxonomy" id="2512221"/>
    <lineage>
        <taxon>Bacteria</taxon>
        <taxon>Bacillati</taxon>
        <taxon>Actinomycetota</taxon>
        <taxon>Actinomycetes</taxon>
        <taxon>Propionibacteriales</taxon>
        <taxon>Kribbellaceae</taxon>
        <taxon>Kribbella</taxon>
    </lineage>
</organism>
<evidence type="ECO:0000313" key="1">
    <source>
        <dbReference type="EMBL" id="TDW24150.1"/>
    </source>
</evidence>
<dbReference type="Proteomes" id="UP000295447">
    <property type="component" value="Unassembled WGS sequence"/>
</dbReference>
<dbReference type="AlphaFoldDB" id="A0A4R8A752"/>
<evidence type="ECO:0000313" key="2">
    <source>
        <dbReference type="Proteomes" id="UP000295447"/>
    </source>
</evidence>
<dbReference type="RefSeq" id="WP_134119349.1">
    <property type="nucleotide sequence ID" value="NZ_SODF01000001.1"/>
</dbReference>
<name>A0A4R8A752_9ACTN</name>
<sequence>MNHIEVPSRVSELVVEAEAIVEALEAKAPGGRWAMTAFSRFRSLQLLGAPYQPYDGDLDGDPAELYEQAAGEIDQLDVSIEQLSWRLALADALRSAAADVRMVQDAYDV</sequence>
<protein>
    <submittedName>
        <fullName evidence="1">Uncharacterized protein</fullName>
    </submittedName>
</protein>
<accession>A0A4R8A752</accession>
<proteinExistence type="predicted"/>
<keyword evidence="2" id="KW-1185">Reference proteome</keyword>
<comment type="caution">
    <text evidence="1">The sequence shown here is derived from an EMBL/GenBank/DDBJ whole genome shotgun (WGS) entry which is preliminary data.</text>
</comment>
<dbReference type="OrthoDB" id="3830402at2"/>
<gene>
    <name evidence="1" type="ORF">EV650_3016</name>
</gene>
<dbReference type="EMBL" id="SODF01000001">
    <property type="protein sequence ID" value="TDW24150.1"/>
    <property type="molecule type" value="Genomic_DNA"/>
</dbReference>
<reference evidence="1 2" key="1">
    <citation type="submission" date="2019-03" db="EMBL/GenBank/DDBJ databases">
        <title>Genomic Encyclopedia of Type Strains, Phase III (KMG-III): the genomes of soil and plant-associated and newly described type strains.</title>
        <authorList>
            <person name="Whitman W."/>
        </authorList>
    </citation>
    <scope>NUCLEOTIDE SEQUENCE [LARGE SCALE GENOMIC DNA]</scope>
    <source>
        <strain evidence="1 2">VKM Ac-2570</strain>
    </source>
</reference>